<name>A0A2U9PF24_CARSA</name>
<dbReference type="AlphaFoldDB" id="A0A2U9PF24"/>
<dbReference type="InterPro" id="IPR006170">
    <property type="entry name" value="PBP/GOBP"/>
</dbReference>
<dbReference type="EMBL" id="MG256559">
    <property type="protein sequence ID" value="AWT50454.1"/>
    <property type="molecule type" value="mRNA"/>
</dbReference>
<feature type="chain" id="PRO_5015994103" evidence="4">
    <location>
        <begin position="25"/>
        <end position="167"/>
    </location>
</feature>
<evidence type="ECO:0000256" key="1">
    <source>
        <dbReference type="ARBA" id="ARBA00008098"/>
    </source>
</evidence>
<feature type="disulfide bond" evidence="3">
    <location>
        <begin position="43"/>
        <end position="78"/>
    </location>
</feature>
<dbReference type="InterPro" id="IPR006072">
    <property type="entry name" value="Odorant/phero-bd_Lep"/>
</dbReference>
<dbReference type="PRINTS" id="PR00484">
    <property type="entry name" value="PBPGOBP"/>
</dbReference>
<proteinExistence type="evidence at transcript level"/>
<organism evidence="5">
    <name type="scientific">Carposina sasakii</name>
    <name type="common">Peach fruit moth</name>
    <name type="synonym">Carposina niponensis</name>
    <dbReference type="NCBI Taxonomy" id="252295"/>
    <lineage>
        <taxon>Eukaryota</taxon>
        <taxon>Metazoa</taxon>
        <taxon>Ecdysozoa</taxon>
        <taxon>Arthropoda</taxon>
        <taxon>Hexapoda</taxon>
        <taxon>Insecta</taxon>
        <taxon>Pterygota</taxon>
        <taxon>Neoptera</taxon>
        <taxon>Endopterygota</taxon>
        <taxon>Lepidoptera</taxon>
        <taxon>Glossata</taxon>
        <taxon>Ditrysia</taxon>
        <taxon>Copromorphoidea</taxon>
        <taxon>Carposinidae</taxon>
        <taxon>Carposina</taxon>
    </lineage>
</organism>
<keyword evidence="3" id="KW-1015">Disulfide bond</keyword>
<accession>A0A2U9PF24</accession>
<dbReference type="Pfam" id="PF01395">
    <property type="entry name" value="PBP_GOBP"/>
    <property type="match status" value="1"/>
</dbReference>
<comment type="similarity">
    <text evidence="1">Belongs to the PBP/GOBP family.</text>
</comment>
<reference evidence="5" key="1">
    <citation type="journal article" date="2018" name="Pest Manag. Sci.">
        <title>Molecular characterization and functional analysis of pheromone binding proteins and general odorant binding proteins from Carposina sasakii Matsumura (Lepidoptera: Carposinidae).</title>
        <authorList>
            <person name="Tian Z."/>
            <person name="Qiu G."/>
            <person name="Li Y."/>
            <person name="Zhang H."/>
            <person name="Yan W."/>
            <person name="Yue Q."/>
            <person name="Sun L."/>
        </authorList>
    </citation>
    <scope>NUCLEOTIDE SEQUENCE</scope>
</reference>
<feature type="disulfide bond" evidence="3">
    <location>
        <begin position="121"/>
        <end position="141"/>
    </location>
</feature>
<keyword evidence="4" id="KW-0732">Signal</keyword>
<dbReference type="Gene3D" id="1.10.238.20">
    <property type="entry name" value="Pheromone/general odorant binding protein domain"/>
    <property type="match status" value="1"/>
</dbReference>
<dbReference type="PIRSF" id="PIRSF015604">
    <property type="entry name" value="Odorant/phero_bd"/>
    <property type="match status" value="1"/>
</dbReference>
<dbReference type="CDD" id="cd23992">
    <property type="entry name" value="PBP_GOBP"/>
    <property type="match status" value="1"/>
</dbReference>
<keyword evidence="2" id="KW-0813">Transport</keyword>
<evidence type="ECO:0000256" key="4">
    <source>
        <dbReference type="SAM" id="SignalP"/>
    </source>
</evidence>
<feature type="signal peptide" evidence="4">
    <location>
        <begin position="1"/>
        <end position="24"/>
    </location>
</feature>
<dbReference type="InterPro" id="IPR036728">
    <property type="entry name" value="PBP_GOBP_sf"/>
</dbReference>
<evidence type="ECO:0000313" key="5">
    <source>
        <dbReference type="EMBL" id="AWT50454.1"/>
    </source>
</evidence>
<dbReference type="SMART" id="SM00708">
    <property type="entry name" value="PhBP"/>
    <property type="match status" value="1"/>
</dbReference>
<sequence>MAIEKQVSLVLGLVLSLLVTNIAGNADIMKDIALGFGEAHKHCRDESELTPEKMQAFSHFWDDDFKFEQRELGCAIECMSRHFNLLTEEGKMHHDNADKFIRSFPKGEQIAQQLLDIVHACETKNEAQEDHCWRVLHTAECFIHSAKEQNIAPSVDMLMAEFVVAES</sequence>
<protein>
    <submittedName>
        <fullName evidence="5">Odorant-binding protein 1</fullName>
    </submittedName>
</protein>
<dbReference type="SUPFAM" id="SSF47565">
    <property type="entry name" value="Insect pheromone/odorant-binding proteins"/>
    <property type="match status" value="1"/>
</dbReference>
<dbReference type="GO" id="GO:0005549">
    <property type="term" value="F:odorant binding"/>
    <property type="evidence" value="ECO:0007669"/>
    <property type="project" value="InterPro"/>
</dbReference>
<evidence type="ECO:0000256" key="2">
    <source>
        <dbReference type="ARBA" id="ARBA00022448"/>
    </source>
</evidence>
<feature type="disulfide bond" evidence="3">
    <location>
        <begin position="74"/>
        <end position="132"/>
    </location>
</feature>
<evidence type="ECO:0000256" key="3">
    <source>
        <dbReference type="PIRSR" id="PIRSR015604-1"/>
    </source>
</evidence>